<reference evidence="3" key="1">
    <citation type="submission" date="2016-11" db="UniProtKB">
        <authorList>
            <consortium name="WormBaseParasite"/>
        </authorList>
    </citation>
    <scope>IDENTIFICATION</scope>
</reference>
<feature type="transmembrane region" description="Helical" evidence="1">
    <location>
        <begin position="20"/>
        <end position="40"/>
    </location>
</feature>
<dbReference type="AlphaFoldDB" id="A0A1I7WVY9"/>
<keyword evidence="1" id="KW-0812">Transmembrane</keyword>
<dbReference type="WBParaSite" id="Hba_09345">
    <property type="protein sequence ID" value="Hba_09345"/>
    <property type="gene ID" value="Hba_09345"/>
</dbReference>
<sequence length="146" mass="16495">MAFTWIGDVGVNVGFMRISMYTTPALFAIIINVTCIFFLLSRLDDGLDRFNCPDSDSVSTFSIAAANDSDLDGGYVVYQAPASELNPGPLYPSKRTKSVPGLAKLHIFLFRSTCYLADRNWHYYSMPPCLLIEKTFRRLNMKLLQY</sequence>
<protein>
    <submittedName>
        <fullName evidence="3">Anoctamin</fullName>
    </submittedName>
</protein>
<organism evidence="2 3">
    <name type="scientific">Heterorhabditis bacteriophora</name>
    <name type="common">Entomopathogenic nematode worm</name>
    <dbReference type="NCBI Taxonomy" id="37862"/>
    <lineage>
        <taxon>Eukaryota</taxon>
        <taxon>Metazoa</taxon>
        <taxon>Ecdysozoa</taxon>
        <taxon>Nematoda</taxon>
        <taxon>Chromadorea</taxon>
        <taxon>Rhabditida</taxon>
        <taxon>Rhabditina</taxon>
        <taxon>Rhabditomorpha</taxon>
        <taxon>Strongyloidea</taxon>
        <taxon>Heterorhabditidae</taxon>
        <taxon>Heterorhabditis</taxon>
    </lineage>
</organism>
<accession>A0A1I7WVY9</accession>
<dbReference type="Proteomes" id="UP000095283">
    <property type="component" value="Unplaced"/>
</dbReference>
<keyword evidence="1" id="KW-1133">Transmembrane helix</keyword>
<evidence type="ECO:0000313" key="3">
    <source>
        <dbReference type="WBParaSite" id="Hba_09345"/>
    </source>
</evidence>
<name>A0A1I7WVY9_HETBA</name>
<proteinExistence type="predicted"/>
<evidence type="ECO:0000256" key="1">
    <source>
        <dbReference type="SAM" id="Phobius"/>
    </source>
</evidence>
<keyword evidence="1" id="KW-0472">Membrane</keyword>
<keyword evidence="2" id="KW-1185">Reference proteome</keyword>
<evidence type="ECO:0000313" key="2">
    <source>
        <dbReference type="Proteomes" id="UP000095283"/>
    </source>
</evidence>